<comment type="caution">
    <text evidence="1">The sequence shown here is derived from an EMBL/GenBank/DDBJ whole genome shotgun (WGS) entry which is preliminary data.</text>
</comment>
<organism evidence="1 2">
    <name type="scientific">Oceanobacter antarcticus</name>
    <dbReference type="NCBI Taxonomy" id="3133425"/>
    <lineage>
        <taxon>Bacteria</taxon>
        <taxon>Pseudomonadati</taxon>
        <taxon>Pseudomonadota</taxon>
        <taxon>Gammaproteobacteria</taxon>
        <taxon>Oceanospirillales</taxon>
        <taxon>Oceanospirillaceae</taxon>
        <taxon>Oceanobacter</taxon>
    </lineage>
</organism>
<sequence>MNNNDLSVNVCSKDEIDMHIAQAKQMRSDYMAAFFSDLMTSIKHAFHIKSHKMISGH</sequence>
<dbReference type="NCBIfam" id="NF046098">
    <property type="entry name" value="RSP_7527_fam"/>
    <property type="match status" value="1"/>
</dbReference>
<reference evidence="1 2" key="1">
    <citation type="submission" date="2024-03" db="EMBL/GenBank/DDBJ databases">
        <title>High-quality draft genome sequence of Oceanobacter sp. wDCs-4.</title>
        <authorList>
            <person name="Dong C."/>
        </authorList>
    </citation>
    <scope>NUCLEOTIDE SEQUENCE [LARGE SCALE GENOMIC DNA]</scope>
    <source>
        <strain evidence="2">wDCs-4</strain>
    </source>
</reference>
<dbReference type="InterPro" id="IPR058227">
    <property type="entry name" value="RSP_7527-like"/>
</dbReference>
<evidence type="ECO:0000313" key="1">
    <source>
        <dbReference type="EMBL" id="MFK4752780.1"/>
    </source>
</evidence>
<protein>
    <submittedName>
        <fullName evidence="1">Uncharacterized protein</fullName>
    </submittedName>
</protein>
<name>A0ABW8NIH7_9GAMM</name>
<evidence type="ECO:0000313" key="2">
    <source>
        <dbReference type="Proteomes" id="UP001620597"/>
    </source>
</evidence>
<accession>A0ABW8NIH7</accession>
<dbReference type="RefSeq" id="WP_369855895.1">
    <property type="nucleotide sequence ID" value="NZ_JBBKTX010000011.1"/>
</dbReference>
<dbReference type="Proteomes" id="UP001620597">
    <property type="component" value="Unassembled WGS sequence"/>
</dbReference>
<gene>
    <name evidence="1" type="ORF">WG929_10210</name>
</gene>
<dbReference type="EMBL" id="JBBKTX010000011">
    <property type="protein sequence ID" value="MFK4752780.1"/>
    <property type="molecule type" value="Genomic_DNA"/>
</dbReference>
<keyword evidence="2" id="KW-1185">Reference proteome</keyword>
<proteinExistence type="predicted"/>